<dbReference type="Proteomes" id="UP001153737">
    <property type="component" value="Chromosome 1"/>
</dbReference>
<evidence type="ECO:0000256" key="13">
    <source>
        <dbReference type="SAM" id="MobiDB-lite"/>
    </source>
</evidence>
<dbReference type="InterPro" id="IPR011009">
    <property type="entry name" value="Kinase-like_dom_sf"/>
</dbReference>
<protein>
    <recommendedName>
        <fullName evidence="1">non-specific serine/threonine protein kinase</fullName>
        <ecNumber evidence="1">2.7.11.1</ecNumber>
    </recommendedName>
</protein>
<dbReference type="PANTHER" id="PTHR11042:SF136">
    <property type="entry name" value="EIF-2-ALPHA KINASE GCN2"/>
    <property type="match status" value="1"/>
</dbReference>
<dbReference type="PROSITE" id="PS00107">
    <property type="entry name" value="PROTEIN_KINASE_ATP"/>
    <property type="match status" value="1"/>
</dbReference>
<dbReference type="Gene3D" id="3.40.50.800">
    <property type="entry name" value="Anticodon-binding domain"/>
    <property type="match status" value="1"/>
</dbReference>
<dbReference type="Gene3D" id="3.30.930.10">
    <property type="entry name" value="Bira Bifunctional Protein, Domain 2"/>
    <property type="match status" value="1"/>
</dbReference>
<dbReference type="CDD" id="cd14046">
    <property type="entry name" value="STKc_EIF2AK4_GCN2_rpt2"/>
    <property type="match status" value="1"/>
</dbReference>
<feature type="domain" description="Protein kinase" evidence="14">
    <location>
        <begin position="514"/>
        <end position="913"/>
    </location>
</feature>
<keyword evidence="5" id="KW-0418">Kinase</keyword>
<dbReference type="PROSITE" id="PS00108">
    <property type="entry name" value="PROTEIN_KINASE_ST"/>
    <property type="match status" value="1"/>
</dbReference>
<feature type="compositionally biased region" description="Low complexity" evidence="13">
    <location>
        <begin position="678"/>
        <end position="690"/>
    </location>
</feature>
<feature type="domain" description="Protein kinase" evidence="14">
    <location>
        <begin position="215"/>
        <end position="465"/>
    </location>
</feature>
<name>A0A9P0DD45_PHACE</name>
<keyword evidence="2" id="KW-0723">Serine/threonine-protein kinase</keyword>
<dbReference type="InterPro" id="IPR016135">
    <property type="entry name" value="UBQ-conjugating_enzyme/RWD"/>
</dbReference>
<evidence type="ECO:0000256" key="12">
    <source>
        <dbReference type="PROSITE-ProRule" id="PRU10141"/>
    </source>
</evidence>
<evidence type="ECO:0000256" key="2">
    <source>
        <dbReference type="ARBA" id="ARBA00022527"/>
    </source>
</evidence>
<feature type="domain" description="RWD" evidence="15">
    <location>
        <begin position="13"/>
        <end position="127"/>
    </location>
</feature>
<dbReference type="PANTHER" id="PTHR11042">
    <property type="entry name" value="EUKARYOTIC TRANSLATION INITIATION FACTOR 2-ALPHA KINASE EIF2-ALPHA KINASE -RELATED"/>
    <property type="match status" value="1"/>
</dbReference>
<dbReference type="PROSITE" id="PS50011">
    <property type="entry name" value="PROTEIN_KINASE_DOM"/>
    <property type="match status" value="2"/>
</dbReference>
<evidence type="ECO:0000256" key="3">
    <source>
        <dbReference type="ARBA" id="ARBA00022679"/>
    </source>
</evidence>
<dbReference type="OrthoDB" id="6778822at2759"/>
<evidence type="ECO:0000256" key="10">
    <source>
        <dbReference type="PIRSR" id="PIRSR000660-1"/>
    </source>
</evidence>
<dbReference type="GO" id="GO:0000077">
    <property type="term" value="P:DNA damage checkpoint signaling"/>
    <property type="evidence" value="ECO:0007669"/>
    <property type="project" value="InterPro"/>
</dbReference>
<feature type="active site" description="Proton acceptor" evidence="10">
    <location>
        <position position="759"/>
    </location>
</feature>
<dbReference type="Pfam" id="PF13393">
    <property type="entry name" value="tRNA-synt_His"/>
    <property type="match status" value="1"/>
</dbReference>
<dbReference type="InterPro" id="IPR045864">
    <property type="entry name" value="aa-tRNA-synth_II/BPL/LPL"/>
</dbReference>
<evidence type="ECO:0000256" key="6">
    <source>
        <dbReference type="ARBA" id="ARBA00022840"/>
    </source>
</evidence>
<feature type="binding site" evidence="11 12">
    <location>
        <position position="543"/>
    </location>
    <ligand>
        <name>ATP</name>
        <dbReference type="ChEBI" id="CHEBI:30616"/>
    </ligand>
</feature>
<dbReference type="PROSITE" id="PS50908">
    <property type="entry name" value="RWD"/>
    <property type="match status" value="1"/>
</dbReference>
<keyword evidence="4 11" id="KW-0547">Nucleotide-binding</keyword>
<keyword evidence="17" id="KW-1185">Reference proteome</keyword>
<dbReference type="InterPro" id="IPR016255">
    <property type="entry name" value="Gcn2"/>
</dbReference>
<dbReference type="InterPro" id="IPR017441">
    <property type="entry name" value="Protein_kinase_ATP_BS"/>
</dbReference>
<dbReference type="Gene3D" id="3.30.200.20">
    <property type="entry name" value="Phosphorylase Kinase, domain 1"/>
    <property type="match status" value="1"/>
</dbReference>
<dbReference type="SMART" id="SM00591">
    <property type="entry name" value="RWD"/>
    <property type="match status" value="1"/>
</dbReference>
<dbReference type="InterPro" id="IPR036621">
    <property type="entry name" value="Anticodon-bd_dom_sf"/>
</dbReference>
<dbReference type="PIRSF" id="PIRSF000660">
    <property type="entry name" value="Ser/Thr_PK_GCN2"/>
    <property type="match status" value="1"/>
</dbReference>
<evidence type="ECO:0000256" key="8">
    <source>
        <dbReference type="ARBA" id="ARBA00047899"/>
    </source>
</evidence>
<feature type="region of interest" description="Disordered" evidence="13">
    <location>
        <begin position="179"/>
        <end position="201"/>
    </location>
</feature>
<evidence type="ECO:0000256" key="7">
    <source>
        <dbReference type="ARBA" id="ARBA00037982"/>
    </source>
</evidence>
<dbReference type="InterPro" id="IPR050339">
    <property type="entry name" value="CC_SR_Kinase"/>
</dbReference>
<evidence type="ECO:0000256" key="1">
    <source>
        <dbReference type="ARBA" id="ARBA00012513"/>
    </source>
</evidence>
<evidence type="ECO:0000313" key="16">
    <source>
        <dbReference type="EMBL" id="CAH1116543.1"/>
    </source>
</evidence>
<proteinExistence type="inferred from homology"/>
<comment type="catalytic activity">
    <reaction evidence="9">
        <text>L-seryl-[protein] + ATP = O-phospho-L-seryl-[protein] + ADP + H(+)</text>
        <dbReference type="Rhea" id="RHEA:17989"/>
        <dbReference type="Rhea" id="RHEA-COMP:9863"/>
        <dbReference type="Rhea" id="RHEA-COMP:11604"/>
        <dbReference type="ChEBI" id="CHEBI:15378"/>
        <dbReference type="ChEBI" id="CHEBI:29999"/>
        <dbReference type="ChEBI" id="CHEBI:30616"/>
        <dbReference type="ChEBI" id="CHEBI:83421"/>
        <dbReference type="ChEBI" id="CHEBI:456216"/>
        <dbReference type="EC" id="2.7.11.1"/>
    </reaction>
</comment>
<dbReference type="Pfam" id="PF05773">
    <property type="entry name" value="RWD"/>
    <property type="match status" value="1"/>
</dbReference>
<dbReference type="SUPFAM" id="SSF56112">
    <property type="entry name" value="Protein kinase-like (PK-like)"/>
    <property type="match status" value="2"/>
</dbReference>
<dbReference type="Pfam" id="PF00069">
    <property type="entry name" value="Pkinase"/>
    <property type="match status" value="3"/>
</dbReference>
<dbReference type="EMBL" id="OU896707">
    <property type="protein sequence ID" value="CAH1116543.1"/>
    <property type="molecule type" value="Genomic_DNA"/>
</dbReference>
<dbReference type="InterPro" id="IPR000719">
    <property type="entry name" value="Prot_kinase_dom"/>
</dbReference>
<evidence type="ECO:0000259" key="14">
    <source>
        <dbReference type="PROSITE" id="PS50011"/>
    </source>
</evidence>
<feature type="region of interest" description="Disordered" evidence="13">
    <location>
        <begin position="666"/>
        <end position="692"/>
    </location>
</feature>
<dbReference type="InterPro" id="IPR024435">
    <property type="entry name" value="HisRS-related_dom"/>
</dbReference>
<feature type="compositionally biased region" description="Basic and acidic residues" evidence="13">
    <location>
        <begin position="179"/>
        <end position="200"/>
    </location>
</feature>
<dbReference type="GO" id="GO:0005634">
    <property type="term" value="C:nucleus"/>
    <property type="evidence" value="ECO:0007669"/>
    <property type="project" value="TreeGrafter"/>
</dbReference>
<sequence>MISEESSELRQRNELEALQAIYGCDIKDLRGKSVWKRWKPLDLSITLTPQQGSLGTQEIYVKVDLHIICNDEYPNSIPKILLENGKGLSNTTLVELQEILVERANEFKGEEMIFQLSQDVQEFLHKHNKPGAKSFYDEMLKRQKEKEEKDLIAKQLEENEQRQYIIEEVKRRQEMLRSETKHWNKNKHQSENDEPFDTKRRFSSSNSCLGTNEEIYHHQKTAEIEFGNRSIQRGCCLEHPATNHIIYCGIDSESGELVIVSEWTIQVESKNDLPYIQRQIGSIEQELHYLAKLKHQNLSHYSGMKYIVNENEIIIYLLREFIMGISSGTFLNQTIRIDMEFLKHISRGVLTALDYLHRNNVIHKYLEASCVYINDLGVVRISCYSIHRRLLDLKSQIHNNYSKKTDIFRFGILVLSLLLGHNVSEENFEIPDSIQSDLYDFLTKCLAKDESDRYTTTQLLNHSFFHKSVIPFSPKRDLEEIEIPRNNSPEIIQRDLQLLSQSTLNGQSRVNNEFEFLQHLGKGAFGDVMKARNKLDGGYYAIKRIQLNPKNKALNKKIVREVKLLSRLNHENVVRYYNSWIETTTIKEDEDASSNDSSIPKEKRPVVVRKDEFTLNDDIELHAPPMKNVEVSITYDSKSQSAYASGSLNESSDEEESWGVIYEDESDSDGIEFGGGSSTASKNSSYSSSIKDSDNSQIAQDIVKQIDFMYIQMEFCEKSTLRTAIDDNLYLNENRVFRLFREIVEGLAHIHQQGMIHRDLKPVNIFLDSEDHVKIGDFGLATTNMKSKQNEQNLSKITLETEKEDTVDESKTGLVGTALYVSPEINSTVKVVYSQKVDIYSLGIILFEMCYRPLETSMERIKILTKLRCKEVTFPDDFVNKKNEKQQLLIRWLLDHDLSKRPTSLELLQSEYIPPPVLEECELRELVRHTLRNPQLKGYKYLIASCFIQPVTAVQDITYDKDPSCLNMMKPSHLHDFVKNVCIKIFKQHGGQNLATPLLMPKSKFYDGVDSYVKLMTHFGGIVSLPHDLRVPFARFVAWNGITLLRRYSIERVYREKKVFGFQPRELYECAFDIVSPTEGSLMSDAEIIYMVCEILNELPGVKNKHFVIRINHTMLLTAILLHCGIKDKHQEIFTMISDVKEGKVPKFQLQNHFITLGLSDNMINMLLSFFYSEFEISKAANQFQMITKKKSGEASQLARQALQDLKKISHNAQAYGVKYDIIVSPGLVYNAQQYSGMIFQFVCELKKKHKHHNMEVLAAGGRYDSMIAFYRSIMENANMLSKEVQQSAIGVSISLDRLVQAVQKEHSEEIPGVDNLDVVVCSVGRKEMIQEKTKILRNLWAAGIRSTLIETTNIEEIQEQLNELKVTHVVILKDNEQGTVRIRSWNKERFQEKSLPTSELVENLQRILRNWNDSYQENGPPSFLTRSESKSSGEHLQEANVDIVFVTIEKLSSNARKRYENQIKSHLDSLFKKLTGFVVVFGLSIESNLIRSLTSFLEFETEYQFQKSVETVIERHPRHKKYLNEICDELYEQKTVRKNPTIVLFSLSDCFYKVII</sequence>
<keyword evidence="3" id="KW-0808">Transferase</keyword>
<evidence type="ECO:0000256" key="4">
    <source>
        <dbReference type="ARBA" id="ARBA00022741"/>
    </source>
</evidence>
<evidence type="ECO:0000256" key="11">
    <source>
        <dbReference type="PIRSR" id="PIRSR000660-2"/>
    </source>
</evidence>
<dbReference type="Gene3D" id="3.10.110.10">
    <property type="entry name" value="Ubiquitin Conjugating Enzyme"/>
    <property type="match status" value="1"/>
</dbReference>
<dbReference type="EC" id="2.7.11.1" evidence="1"/>
<comment type="catalytic activity">
    <reaction evidence="8">
        <text>L-threonyl-[protein] + ATP = O-phospho-L-threonyl-[protein] + ADP + H(+)</text>
        <dbReference type="Rhea" id="RHEA:46608"/>
        <dbReference type="Rhea" id="RHEA-COMP:11060"/>
        <dbReference type="Rhea" id="RHEA-COMP:11605"/>
        <dbReference type="ChEBI" id="CHEBI:15378"/>
        <dbReference type="ChEBI" id="CHEBI:30013"/>
        <dbReference type="ChEBI" id="CHEBI:30616"/>
        <dbReference type="ChEBI" id="CHEBI:61977"/>
        <dbReference type="ChEBI" id="CHEBI:456216"/>
        <dbReference type="EC" id="2.7.11.1"/>
    </reaction>
</comment>
<comment type="similarity">
    <text evidence="7">Belongs to the protein kinase superfamily. Ser/Thr protein kinase family. GCN2 subfamily.</text>
</comment>
<evidence type="ECO:0000256" key="5">
    <source>
        <dbReference type="ARBA" id="ARBA00022777"/>
    </source>
</evidence>
<reference evidence="16" key="1">
    <citation type="submission" date="2022-01" db="EMBL/GenBank/DDBJ databases">
        <authorList>
            <person name="King R."/>
        </authorList>
    </citation>
    <scope>NUCLEOTIDE SEQUENCE</scope>
</reference>
<evidence type="ECO:0000259" key="15">
    <source>
        <dbReference type="PROSITE" id="PS50908"/>
    </source>
</evidence>
<dbReference type="Pfam" id="PF12745">
    <property type="entry name" value="HGTP_anticodon2"/>
    <property type="match status" value="1"/>
</dbReference>
<feature type="binding site" evidence="11">
    <location>
        <begin position="520"/>
        <end position="528"/>
    </location>
    <ligand>
        <name>ATP</name>
        <dbReference type="ChEBI" id="CHEBI:30616"/>
    </ligand>
</feature>
<dbReference type="CDD" id="cd23823">
    <property type="entry name" value="RWD_GCN2"/>
    <property type="match status" value="1"/>
</dbReference>
<gene>
    <name evidence="16" type="ORF">PHAECO_LOCUS254</name>
</gene>
<organism evidence="16 17">
    <name type="scientific">Phaedon cochleariae</name>
    <name type="common">Mustard beetle</name>
    <dbReference type="NCBI Taxonomy" id="80249"/>
    <lineage>
        <taxon>Eukaryota</taxon>
        <taxon>Metazoa</taxon>
        <taxon>Ecdysozoa</taxon>
        <taxon>Arthropoda</taxon>
        <taxon>Hexapoda</taxon>
        <taxon>Insecta</taxon>
        <taxon>Pterygota</taxon>
        <taxon>Neoptera</taxon>
        <taxon>Endopterygota</taxon>
        <taxon>Coleoptera</taxon>
        <taxon>Polyphaga</taxon>
        <taxon>Cucujiformia</taxon>
        <taxon>Chrysomeloidea</taxon>
        <taxon>Chrysomelidae</taxon>
        <taxon>Chrysomelinae</taxon>
        <taxon>Chrysomelini</taxon>
        <taxon>Phaedon</taxon>
    </lineage>
</organism>
<dbReference type="GO" id="GO:0005524">
    <property type="term" value="F:ATP binding"/>
    <property type="evidence" value="ECO:0007669"/>
    <property type="project" value="UniProtKB-UniRule"/>
</dbReference>
<dbReference type="SUPFAM" id="SSF55681">
    <property type="entry name" value="Class II aaRS and biotin synthetases"/>
    <property type="match status" value="1"/>
</dbReference>
<dbReference type="GO" id="GO:0004694">
    <property type="term" value="F:eukaryotic translation initiation factor 2alpha kinase activity"/>
    <property type="evidence" value="ECO:0007669"/>
    <property type="project" value="InterPro"/>
</dbReference>
<dbReference type="SUPFAM" id="SSF54495">
    <property type="entry name" value="UBC-like"/>
    <property type="match status" value="1"/>
</dbReference>
<dbReference type="InterPro" id="IPR008271">
    <property type="entry name" value="Ser/Thr_kinase_AS"/>
</dbReference>
<keyword evidence="6 11" id="KW-0067">ATP-binding</keyword>
<dbReference type="InterPro" id="IPR041715">
    <property type="entry name" value="HisRS-like_core"/>
</dbReference>
<reference evidence="16" key="2">
    <citation type="submission" date="2022-10" db="EMBL/GenBank/DDBJ databases">
        <authorList>
            <consortium name="ENA_rothamsted_submissions"/>
            <consortium name="culmorum"/>
            <person name="King R."/>
        </authorList>
    </citation>
    <scope>NUCLEOTIDE SEQUENCE</scope>
</reference>
<dbReference type="Gene3D" id="1.10.510.10">
    <property type="entry name" value="Transferase(Phosphotransferase) domain 1"/>
    <property type="match status" value="2"/>
</dbReference>
<dbReference type="GO" id="GO:0005829">
    <property type="term" value="C:cytosol"/>
    <property type="evidence" value="ECO:0007669"/>
    <property type="project" value="TreeGrafter"/>
</dbReference>
<dbReference type="FunFam" id="3.10.110.10:FF:000057">
    <property type="entry name" value="eukaryotic translation initiation factor 2-alpha kinase 4"/>
    <property type="match status" value="1"/>
</dbReference>
<evidence type="ECO:0000313" key="17">
    <source>
        <dbReference type="Proteomes" id="UP001153737"/>
    </source>
</evidence>
<evidence type="ECO:0000256" key="9">
    <source>
        <dbReference type="ARBA" id="ARBA00048679"/>
    </source>
</evidence>
<dbReference type="SUPFAM" id="SSF52954">
    <property type="entry name" value="Class II aaRS ABD-related"/>
    <property type="match status" value="1"/>
</dbReference>
<dbReference type="GO" id="GO:1990625">
    <property type="term" value="P:negative regulation of cytoplasmic translational initiation in response to stress"/>
    <property type="evidence" value="ECO:0007669"/>
    <property type="project" value="TreeGrafter"/>
</dbReference>
<dbReference type="SMART" id="SM00220">
    <property type="entry name" value="S_TKc"/>
    <property type="match status" value="1"/>
</dbReference>
<dbReference type="InterPro" id="IPR006575">
    <property type="entry name" value="RWD_dom"/>
</dbReference>
<accession>A0A9P0DD45</accession>